<comment type="caution">
    <text evidence="1">The sequence shown here is derived from an EMBL/GenBank/DDBJ whole genome shotgun (WGS) entry which is preliminary data.</text>
</comment>
<gene>
    <name evidence="1" type="ORF">FB475_6517</name>
</gene>
<evidence type="ECO:0000313" key="1">
    <source>
        <dbReference type="EMBL" id="TQJ06841.1"/>
    </source>
</evidence>
<sequence>MLMARSLWEAEIYVSLRIAENAPAGEQVTPAPPLQVGTNMIEGPDAWTYRSPVGEITIPYVSEKTTVQTGAHFGLGRSRLIDAAEWLRVADLYGRRALEDQMMYAGEPQPDGQDQAARERRYYIELGWELAADAIQQAMAFLPDGADDVPDSELWSRFGAGVKAQDPHALTRARLEEHLEYYRGVLEDFRAYHNPS</sequence>
<dbReference type="AlphaFoldDB" id="A0A542DUQ2"/>
<evidence type="ECO:0000313" key="2">
    <source>
        <dbReference type="Proteomes" id="UP000316298"/>
    </source>
</evidence>
<protein>
    <submittedName>
        <fullName evidence="1">Uncharacterized protein</fullName>
    </submittedName>
</protein>
<organism evidence="1 2">
    <name type="scientific">Kribbella jejuensis</name>
    <dbReference type="NCBI Taxonomy" id="236068"/>
    <lineage>
        <taxon>Bacteria</taxon>
        <taxon>Bacillati</taxon>
        <taxon>Actinomycetota</taxon>
        <taxon>Actinomycetes</taxon>
        <taxon>Propionibacteriales</taxon>
        <taxon>Kribbellaceae</taxon>
        <taxon>Kribbella</taxon>
    </lineage>
</organism>
<dbReference type="EMBL" id="VFMM01000003">
    <property type="protein sequence ID" value="TQJ06841.1"/>
    <property type="molecule type" value="Genomic_DNA"/>
</dbReference>
<keyword evidence="2" id="KW-1185">Reference proteome</keyword>
<accession>A0A542DUQ2</accession>
<proteinExistence type="predicted"/>
<dbReference type="OrthoDB" id="3822410at2"/>
<dbReference type="Proteomes" id="UP000316298">
    <property type="component" value="Unassembled WGS sequence"/>
</dbReference>
<name>A0A542DUQ2_9ACTN</name>
<reference evidence="1 2" key="1">
    <citation type="submission" date="2019-06" db="EMBL/GenBank/DDBJ databases">
        <title>Sequencing the genomes of 1000 actinobacteria strains.</title>
        <authorList>
            <person name="Klenk H.-P."/>
        </authorList>
    </citation>
    <scope>NUCLEOTIDE SEQUENCE [LARGE SCALE GENOMIC DNA]</scope>
    <source>
        <strain evidence="1 2">DSM 17305</strain>
    </source>
</reference>
<dbReference type="RefSeq" id="WP_141861363.1">
    <property type="nucleotide sequence ID" value="NZ_BAAAKA010000010.1"/>
</dbReference>